<reference evidence="1 2" key="1">
    <citation type="submission" date="2020-10" db="EMBL/GenBank/DDBJ databases">
        <title>Campylobacter and Helicobacter PacBio genomes.</title>
        <authorList>
            <person name="Lane C."/>
        </authorList>
    </citation>
    <scope>NUCLEOTIDE SEQUENCE [LARGE SCALE GENOMIC DNA]</scope>
    <source>
        <strain evidence="1 2">2010D-8469</strain>
    </source>
</reference>
<protein>
    <recommendedName>
        <fullName evidence="3">Four helix bundle protein</fullName>
    </recommendedName>
</protein>
<evidence type="ECO:0008006" key="3">
    <source>
        <dbReference type="Google" id="ProtNLM"/>
    </source>
</evidence>
<proteinExistence type="predicted"/>
<evidence type="ECO:0000313" key="1">
    <source>
        <dbReference type="EMBL" id="QOR05212.1"/>
    </source>
</evidence>
<accession>A0ABX6TZP1</accession>
<sequence>MCAKYLNLDNEWKLKDCEKLLLGFEKHCQIFIKNFHTFSQEQRAKSLKQISALARELNKLLS</sequence>
<dbReference type="RefSeq" id="WP_027305240.1">
    <property type="nucleotide sequence ID" value="NZ_CP063091.1"/>
</dbReference>
<evidence type="ECO:0000313" key="2">
    <source>
        <dbReference type="Proteomes" id="UP000594874"/>
    </source>
</evidence>
<name>A0ABX6TZP1_9BACT</name>
<organism evidence="1 2">
    <name type="scientific">Campylobacter cuniculorum</name>
    <dbReference type="NCBI Taxonomy" id="374106"/>
    <lineage>
        <taxon>Bacteria</taxon>
        <taxon>Pseudomonadati</taxon>
        <taxon>Campylobacterota</taxon>
        <taxon>Epsilonproteobacteria</taxon>
        <taxon>Campylobacterales</taxon>
        <taxon>Campylobacteraceae</taxon>
        <taxon>Campylobacter</taxon>
    </lineage>
</organism>
<dbReference type="EMBL" id="CP063091">
    <property type="protein sequence ID" value="QOR05212.1"/>
    <property type="molecule type" value="Genomic_DNA"/>
</dbReference>
<keyword evidence="2" id="KW-1185">Reference proteome</keyword>
<dbReference type="Proteomes" id="UP000594874">
    <property type="component" value="Chromosome"/>
</dbReference>
<gene>
    <name evidence="1" type="ORF">A0071_04575</name>
</gene>